<evidence type="ECO:0000313" key="17">
    <source>
        <dbReference type="EMBL" id="OBR67682.1"/>
    </source>
</evidence>
<keyword evidence="10" id="KW-0067">ATP-binding</keyword>
<accession>A0A1A5YQ03</accession>
<dbReference type="GO" id="GO:0000155">
    <property type="term" value="F:phosphorelay sensor kinase activity"/>
    <property type="evidence" value="ECO:0007669"/>
    <property type="project" value="InterPro"/>
</dbReference>
<name>A0A1A5YQ03_9BACL</name>
<keyword evidence="9" id="KW-0418">Kinase</keyword>
<evidence type="ECO:0000259" key="15">
    <source>
        <dbReference type="PROSITE" id="PS50109"/>
    </source>
</evidence>
<dbReference type="SUPFAM" id="SSF55874">
    <property type="entry name" value="ATPase domain of HSP90 chaperone/DNA topoisomerase II/histidine kinase"/>
    <property type="match status" value="1"/>
</dbReference>
<sequence>MRWPLKWQFIFAFALILILSAAATALTVASYVYLYSKLEYSGIYPANHYEKQIPSLNAYLREQGDRLLNPEREELLQAVIPTEGIRYQVINSEGRVLYGTDQRKILNSREQLRDSINTTIRGDGEYKVIIPLFGENSTLAGGVVLMYNLSPTYASKTDQFLFAPLYMFLFLSPFIYIILFAFLFARLLANNMGKPLRQLIQAAKQIKNKDLNFTIDYAGSNELGQLSEAFRDMRAELEASLISQWRMEQERLDLMENLAHDIKTPLAIIRGYADSLLLEQSDSKDKWQKYISVIKENAIRGSSYIEHMQLPADSQPSAFSIHYTYADLSELLKRKTDNYKLLASQKEIDVRLKMGGCNPEKSFSSKRWVDVGKLERILDNIVLNGIRHTPQKGSIRLEAVLREDGCTITVCDTGEGFSDGDLPHLFDRLYRGNGSAQEDDYAHCGRGLYIAKQLAEIHGGEIRARNNECGGACVEFDLAFGGPKQANE</sequence>
<dbReference type="InterPro" id="IPR050398">
    <property type="entry name" value="HssS/ArlS-like"/>
</dbReference>
<evidence type="ECO:0000313" key="18">
    <source>
        <dbReference type="Proteomes" id="UP000092024"/>
    </source>
</evidence>
<dbReference type="Proteomes" id="UP000092024">
    <property type="component" value="Unassembled WGS sequence"/>
</dbReference>
<organism evidence="17 18">
    <name type="scientific">Paenibacillus oryzae</name>
    <dbReference type="NCBI Taxonomy" id="1844972"/>
    <lineage>
        <taxon>Bacteria</taxon>
        <taxon>Bacillati</taxon>
        <taxon>Bacillota</taxon>
        <taxon>Bacilli</taxon>
        <taxon>Bacillales</taxon>
        <taxon>Paenibacillaceae</taxon>
        <taxon>Paenibacillus</taxon>
    </lineage>
</organism>
<dbReference type="EMBL" id="LYPA01000032">
    <property type="protein sequence ID" value="OBR67682.1"/>
    <property type="molecule type" value="Genomic_DNA"/>
</dbReference>
<evidence type="ECO:0000256" key="1">
    <source>
        <dbReference type="ARBA" id="ARBA00000085"/>
    </source>
</evidence>
<dbReference type="PANTHER" id="PTHR45528:SF8">
    <property type="entry name" value="HISTIDINE KINASE"/>
    <property type="match status" value="1"/>
</dbReference>
<reference evidence="17 18" key="1">
    <citation type="submission" date="2016-05" db="EMBL/GenBank/DDBJ databases">
        <title>Paenibacillus oryzae. sp. nov., isolated from the rice root.</title>
        <authorList>
            <person name="Zhang J."/>
            <person name="Zhang X."/>
        </authorList>
    </citation>
    <scope>NUCLEOTIDE SEQUENCE [LARGE SCALE GENOMIC DNA]</scope>
    <source>
        <strain evidence="17 18">1DrF-4</strain>
    </source>
</reference>
<keyword evidence="7 14" id="KW-0812">Transmembrane</keyword>
<evidence type="ECO:0000256" key="9">
    <source>
        <dbReference type="ARBA" id="ARBA00022777"/>
    </source>
</evidence>
<gene>
    <name evidence="17" type="ORF">A7K91_22135</name>
</gene>
<dbReference type="InterPro" id="IPR036097">
    <property type="entry name" value="HisK_dim/P_sf"/>
</dbReference>
<evidence type="ECO:0000256" key="8">
    <source>
        <dbReference type="ARBA" id="ARBA00022741"/>
    </source>
</evidence>
<dbReference type="PROSITE" id="PS50885">
    <property type="entry name" value="HAMP"/>
    <property type="match status" value="1"/>
</dbReference>
<feature type="domain" description="HAMP" evidence="16">
    <location>
        <begin position="190"/>
        <end position="242"/>
    </location>
</feature>
<dbReference type="InterPro" id="IPR003661">
    <property type="entry name" value="HisK_dim/P_dom"/>
</dbReference>
<comment type="subcellular location">
    <subcellularLocation>
        <location evidence="2">Cell membrane</location>
        <topology evidence="2">Multi-pass membrane protein</topology>
    </subcellularLocation>
</comment>
<dbReference type="AlphaFoldDB" id="A0A1A5YQ03"/>
<keyword evidence="11 14" id="KW-1133">Transmembrane helix</keyword>
<dbReference type="InterPro" id="IPR005467">
    <property type="entry name" value="His_kinase_dom"/>
</dbReference>
<dbReference type="PROSITE" id="PS50109">
    <property type="entry name" value="HIS_KIN"/>
    <property type="match status" value="1"/>
</dbReference>
<feature type="transmembrane region" description="Helical" evidence="14">
    <location>
        <begin position="165"/>
        <end position="189"/>
    </location>
</feature>
<dbReference type="InterPro" id="IPR036890">
    <property type="entry name" value="HATPase_C_sf"/>
</dbReference>
<keyword evidence="4" id="KW-1003">Cell membrane</keyword>
<dbReference type="Gene3D" id="1.10.287.130">
    <property type="match status" value="1"/>
</dbReference>
<dbReference type="PANTHER" id="PTHR45528">
    <property type="entry name" value="SENSOR HISTIDINE KINASE CPXA"/>
    <property type="match status" value="1"/>
</dbReference>
<keyword evidence="8" id="KW-0547">Nucleotide-binding</keyword>
<evidence type="ECO:0000256" key="10">
    <source>
        <dbReference type="ARBA" id="ARBA00022840"/>
    </source>
</evidence>
<dbReference type="SMART" id="SM00387">
    <property type="entry name" value="HATPase_c"/>
    <property type="match status" value="1"/>
</dbReference>
<dbReference type="CDD" id="cd06225">
    <property type="entry name" value="HAMP"/>
    <property type="match status" value="1"/>
</dbReference>
<keyword evidence="12" id="KW-0902">Two-component regulatory system</keyword>
<evidence type="ECO:0000256" key="7">
    <source>
        <dbReference type="ARBA" id="ARBA00022692"/>
    </source>
</evidence>
<dbReference type="Pfam" id="PF00672">
    <property type="entry name" value="HAMP"/>
    <property type="match status" value="1"/>
</dbReference>
<feature type="domain" description="Histidine kinase" evidence="15">
    <location>
        <begin position="257"/>
        <end position="482"/>
    </location>
</feature>
<dbReference type="InterPro" id="IPR003660">
    <property type="entry name" value="HAMP_dom"/>
</dbReference>
<evidence type="ECO:0000256" key="2">
    <source>
        <dbReference type="ARBA" id="ARBA00004651"/>
    </source>
</evidence>
<dbReference type="SMART" id="SM00388">
    <property type="entry name" value="HisKA"/>
    <property type="match status" value="1"/>
</dbReference>
<evidence type="ECO:0000256" key="12">
    <source>
        <dbReference type="ARBA" id="ARBA00023012"/>
    </source>
</evidence>
<evidence type="ECO:0000256" key="11">
    <source>
        <dbReference type="ARBA" id="ARBA00022989"/>
    </source>
</evidence>
<evidence type="ECO:0000256" key="3">
    <source>
        <dbReference type="ARBA" id="ARBA00012438"/>
    </source>
</evidence>
<keyword evidence="6" id="KW-0808">Transferase</keyword>
<keyword evidence="13 14" id="KW-0472">Membrane</keyword>
<dbReference type="CDD" id="cd00082">
    <property type="entry name" value="HisKA"/>
    <property type="match status" value="1"/>
</dbReference>
<dbReference type="EC" id="2.7.13.3" evidence="3"/>
<dbReference type="GO" id="GO:0005886">
    <property type="term" value="C:plasma membrane"/>
    <property type="evidence" value="ECO:0007669"/>
    <property type="project" value="UniProtKB-SubCell"/>
</dbReference>
<protein>
    <recommendedName>
        <fullName evidence="3">histidine kinase</fullName>
        <ecNumber evidence="3">2.7.13.3</ecNumber>
    </recommendedName>
</protein>
<evidence type="ECO:0000256" key="14">
    <source>
        <dbReference type="SAM" id="Phobius"/>
    </source>
</evidence>
<comment type="caution">
    <text evidence="17">The sequence shown here is derived from an EMBL/GenBank/DDBJ whole genome shotgun (WGS) entry which is preliminary data.</text>
</comment>
<proteinExistence type="predicted"/>
<dbReference type="SUPFAM" id="SSF158472">
    <property type="entry name" value="HAMP domain-like"/>
    <property type="match status" value="1"/>
</dbReference>
<dbReference type="Pfam" id="PF00512">
    <property type="entry name" value="HisKA"/>
    <property type="match status" value="1"/>
</dbReference>
<keyword evidence="5" id="KW-0597">Phosphoprotein</keyword>
<evidence type="ECO:0000256" key="6">
    <source>
        <dbReference type="ARBA" id="ARBA00022679"/>
    </source>
</evidence>
<evidence type="ECO:0000256" key="13">
    <source>
        <dbReference type="ARBA" id="ARBA00023136"/>
    </source>
</evidence>
<evidence type="ECO:0000256" key="5">
    <source>
        <dbReference type="ARBA" id="ARBA00022553"/>
    </source>
</evidence>
<evidence type="ECO:0000259" key="16">
    <source>
        <dbReference type="PROSITE" id="PS50885"/>
    </source>
</evidence>
<keyword evidence="18" id="KW-1185">Reference proteome</keyword>
<dbReference type="InterPro" id="IPR003594">
    <property type="entry name" value="HATPase_dom"/>
</dbReference>
<dbReference type="Pfam" id="PF02518">
    <property type="entry name" value="HATPase_c"/>
    <property type="match status" value="1"/>
</dbReference>
<dbReference type="GO" id="GO:0005524">
    <property type="term" value="F:ATP binding"/>
    <property type="evidence" value="ECO:0007669"/>
    <property type="project" value="UniProtKB-KW"/>
</dbReference>
<dbReference type="STRING" id="1844972.A7K91_22135"/>
<dbReference type="SUPFAM" id="SSF47384">
    <property type="entry name" value="Homodimeric domain of signal transducing histidine kinase"/>
    <property type="match status" value="1"/>
</dbReference>
<evidence type="ECO:0000256" key="4">
    <source>
        <dbReference type="ARBA" id="ARBA00022475"/>
    </source>
</evidence>
<dbReference type="Gene3D" id="6.10.340.10">
    <property type="match status" value="1"/>
</dbReference>
<comment type="catalytic activity">
    <reaction evidence="1">
        <text>ATP + protein L-histidine = ADP + protein N-phospho-L-histidine.</text>
        <dbReference type="EC" id="2.7.13.3"/>
    </reaction>
</comment>
<dbReference type="SMART" id="SM00304">
    <property type="entry name" value="HAMP"/>
    <property type="match status" value="1"/>
</dbReference>
<dbReference type="Gene3D" id="3.30.565.10">
    <property type="entry name" value="Histidine kinase-like ATPase, C-terminal domain"/>
    <property type="match status" value="1"/>
</dbReference>